<feature type="compositionally biased region" description="Low complexity" evidence="2">
    <location>
        <begin position="569"/>
        <end position="579"/>
    </location>
</feature>
<name>A0AAD3DUE7_9CHLO</name>
<evidence type="ECO:0000313" key="3">
    <source>
        <dbReference type="EMBL" id="GFR48280.1"/>
    </source>
</evidence>
<feature type="compositionally biased region" description="Low complexity" evidence="2">
    <location>
        <begin position="896"/>
        <end position="922"/>
    </location>
</feature>
<feature type="region of interest" description="Disordered" evidence="2">
    <location>
        <begin position="560"/>
        <end position="590"/>
    </location>
</feature>
<dbReference type="AlphaFoldDB" id="A0AAD3DUE7"/>
<dbReference type="InterPro" id="IPR032675">
    <property type="entry name" value="LRR_dom_sf"/>
</dbReference>
<comment type="subcellular location">
    <subcellularLocation>
        <location evidence="1">Cytoplasm</location>
        <location evidence="1">Cytoskeleton</location>
        <location evidence="1">Cilium axoneme</location>
    </subcellularLocation>
</comment>
<gene>
    <name evidence="3" type="ORF">Agub_g10055</name>
</gene>
<organism evidence="3 4">
    <name type="scientific">Astrephomene gubernaculifera</name>
    <dbReference type="NCBI Taxonomy" id="47775"/>
    <lineage>
        <taxon>Eukaryota</taxon>
        <taxon>Viridiplantae</taxon>
        <taxon>Chlorophyta</taxon>
        <taxon>core chlorophytes</taxon>
        <taxon>Chlorophyceae</taxon>
        <taxon>CS clade</taxon>
        <taxon>Chlamydomonadales</taxon>
        <taxon>Astrephomenaceae</taxon>
        <taxon>Astrephomene</taxon>
    </lineage>
</organism>
<dbReference type="Gene3D" id="3.80.10.10">
    <property type="entry name" value="Ribonuclease Inhibitor"/>
    <property type="match status" value="1"/>
</dbReference>
<comment type="caution">
    <text evidence="3">The sequence shown here is derived from an EMBL/GenBank/DDBJ whole genome shotgun (WGS) entry which is preliminary data.</text>
</comment>
<proteinExistence type="predicted"/>
<keyword evidence="4" id="KW-1185">Reference proteome</keyword>
<protein>
    <submittedName>
        <fullName evidence="3">Uncharacterized protein</fullName>
    </submittedName>
</protein>
<evidence type="ECO:0000256" key="2">
    <source>
        <dbReference type="SAM" id="MobiDB-lite"/>
    </source>
</evidence>
<dbReference type="Proteomes" id="UP001054857">
    <property type="component" value="Unassembled WGS sequence"/>
</dbReference>
<dbReference type="SUPFAM" id="SSF52047">
    <property type="entry name" value="RNI-like"/>
    <property type="match status" value="1"/>
</dbReference>
<reference evidence="3 4" key="1">
    <citation type="journal article" date="2021" name="Sci. Rep.">
        <title>Genome sequencing of the multicellular alga Astrephomene provides insights into convergent evolution of germ-soma differentiation.</title>
        <authorList>
            <person name="Yamashita S."/>
            <person name="Yamamoto K."/>
            <person name="Matsuzaki R."/>
            <person name="Suzuki S."/>
            <person name="Yamaguchi H."/>
            <person name="Hirooka S."/>
            <person name="Minakuchi Y."/>
            <person name="Miyagishima S."/>
            <person name="Kawachi M."/>
            <person name="Toyoda A."/>
            <person name="Nozaki H."/>
        </authorList>
    </citation>
    <scope>NUCLEOTIDE SEQUENCE [LARGE SCALE GENOMIC DNA]</scope>
    <source>
        <strain evidence="3 4">NIES-4017</strain>
    </source>
</reference>
<feature type="region of interest" description="Disordered" evidence="2">
    <location>
        <begin position="75"/>
        <end position="138"/>
    </location>
</feature>
<evidence type="ECO:0000256" key="1">
    <source>
        <dbReference type="ARBA" id="ARBA00004430"/>
    </source>
</evidence>
<dbReference type="GO" id="GO:0005930">
    <property type="term" value="C:axoneme"/>
    <property type="evidence" value="ECO:0007669"/>
    <property type="project" value="UniProtKB-SubCell"/>
</dbReference>
<sequence length="949" mass="96010">MDLELAPDDAVPEPPAPRSKTYVRDRYKVHGWATPPGNLVAVYLEACERHRVPANSAVIAQLHRRVRLMQSGPWQRVCPPASEPPTASPSPSFSTLQPTPLEPSGPPSASASRLYSTSSPAAPSAPTQPLSASSSAYPLGPVNSHEARAAAAQTCSELRDLILSHVYPLTLGSPALRPGTAGGTAAASELHASTLGSAAFAMSGGGAEGPLYAARAVSYVCQLVDPRTPWEQLLSSAGLPPGCHVVSEAQFRCLLETASAAAGSVGELRQAALEVLQRPVGHNTLDVEGMLGALFDYLDVTGQGSLPASEVRSAVVAFSPGAAADMEGLAGEEPVLGRRGHELVSRSEFVSLLAALAPSLAPPGCPMGRLRDQVEIAVNAMMENKIRDPYVYDFSRCYLGPRGLLPVLDALGGDAAFCGLGLAHCGLGCGSAELLAGWLRGHPCLTSLDLSHNLIGDRGGLALTRLLRENSRIVELGIGSTALLPPRPSRTHHCSLGPSACEDAGPLLAALGDNRAARRSAPGEIVRALRQHGPELRAMCYSLLAREESNRAAAAAAAAAGAGGGGGSSRSPSPVAAGGAAAGGAAGGSALPRDGRVPLESLRAALGEVVAEWGFTLEALDEVLQHERLLGTATAGRTADASGRLGVSWAELMAFLRAEDRTGRVARAFRNRLPQAKQIFYSCVPQEEYAGGAGTGFGGGGGGGLGGGGGGVGGSGVVSNGGSPYHMVNRYYPTAGAGSGVGVGVASNASSGSVGSGGAAAPALPPPPPLDSTAVVSGPRTALSTVRQAIIAAASQPGSGWDVSEADLEAVLSVGFLRAHMGAAEAGGMLMTSAGAGTAGAGGSVVFRTTNGGGGGGGVRAGAVVGPDGLLVPEWRLGTAGAGAGVGRGTGLSAASSQQQLQQQQSSQQLPQLLQQQSSQQLSPPPPVPSDMLISWPELCNTLLYLFNR</sequence>
<evidence type="ECO:0000313" key="4">
    <source>
        <dbReference type="Proteomes" id="UP001054857"/>
    </source>
</evidence>
<accession>A0AAD3DUE7</accession>
<feature type="compositionally biased region" description="Low complexity" evidence="2">
    <location>
        <begin position="108"/>
        <end position="136"/>
    </location>
</feature>
<dbReference type="EMBL" id="BMAR01000023">
    <property type="protein sequence ID" value="GFR48280.1"/>
    <property type="molecule type" value="Genomic_DNA"/>
</dbReference>
<feature type="region of interest" description="Disordered" evidence="2">
    <location>
        <begin position="888"/>
        <end position="929"/>
    </location>
</feature>